<evidence type="ECO:0000313" key="2">
    <source>
        <dbReference type="EMBL" id="KAB8288876.1"/>
    </source>
</evidence>
<feature type="compositionally biased region" description="Basic and acidic residues" evidence="1">
    <location>
        <begin position="16"/>
        <end position="30"/>
    </location>
</feature>
<protein>
    <submittedName>
        <fullName evidence="2">Uncharacterized protein</fullName>
    </submittedName>
</protein>
<gene>
    <name evidence="2" type="ORF">EYC80_010779</name>
</gene>
<dbReference type="Proteomes" id="UP000326757">
    <property type="component" value="Unassembled WGS sequence"/>
</dbReference>
<evidence type="ECO:0000313" key="3">
    <source>
        <dbReference type="Proteomes" id="UP000326757"/>
    </source>
</evidence>
<accession>A0A5N6JM88</accession>
<sequence>MKESEPKIPPSSLAMKKRESEQRQQTEENREVALLKEAIKSKRNVAESLEAKNKKLREEVVASKRAVAARKKEVAASQRICAELTAQIKTLKAGDT</sequence>
<feature type="region of interest" description="Disordered" evidence="1">
    <location>
        <begin position="1"/>
        <end position="30"/>
    </location>
</feature>
<dbReference type="OrthoDB" id="10574081at2759"/>
<proteinExistence type="predicted"/>
<comment type="caution">
    <text evidence="2">The sequence shown here is derived from an EMBL/GenBank/DDBJ whole genome shotgun (WGS) entry which is preliminary data.</text>
</comment>
<reference evidence="2 3" key="1">
    <citation type="submission" date="2019-06" db="EMBL/GenBank/DDBJ databases">
        <title>Genome Sequence of the Brown Rot Fungal Pathogen Monilinia laxa.</title>
        <authorList>
            <person name="De Miccolis Angelini R.M."/>
            <person name="Landi L."/>
            <person name="Abate D."/>
            <person name="Pollastro S."/>
            <person name="Romanazzi G."/>
            <person name="Faretra F."/>
        </authorList>
    </citation>
    <scope>NUCLEOTIDE SEQUENCE [LARGE SCALE GENOMIC DNA]</scope>
    <source>
        <strain evidence="2 3">Mlax316</strain>
    </source>
</reference>
<dbReference type="AlphaFoldDB" id="A0A5N6JM88"/>
<keyword evidence="3" id="KW-1185">Reference proteome</keyword>
<organism evidence="2 3">
    <name type="scientific">Monilinia laxa</name>
    <name type="common">Brown rot fungus</name>
    <name type="synonym">Sclerotinia laxa</name>
    <dbReference type="NCBI Taxonomy" id="61186"/>
    <lineage>
        <taxon>Eukaryota</taxon>
        <taxon>Fungi</taxon>
        <taxon>Dikarya</taxon>
        <taxon>Ascomycota</taxon>
        <taxon>Pezizomycotina</taxon>
        <taxon>Leotiomycetes</taxon>
        <taxon>Helotiales</taxon>
        <taxon>Sclerotiniaceae</taxon>
        <taxon>Monilinia</taxon>
    </lineage>
</organism>
<name>A0A5N6JM88_MONLA</name>
<dbReference type="EMBL" id="VIGI01000023">
    <property type="protein sequence ID" value="KAB8288876.1"/>
    <property type="molecule type" value="Genomic_DNA"/>
</dbReference>
<evidence type="ECO:0000256" key="1">
    <source>
        <dbReference type="SAM" id="MobiDB-lite"/>
    </source>
</evidence>